<reference evidence="5 6" key="1">
    <citation type="submission" date="2016-04" db="EMBL/GenBank/DDBJ databases">
        <title>A degradative enzymes factory behind the ericoid mycorrhizal symbiosis.</title>
        <authorList>
            <consortium name="DOE Joint Genome Institute"/>
            <person name="Martino E."/>
            <person name="Morin E."/>
            <person name="Grelet G."/>
            <person name="Kuo A."/>
            <person name="Kohler A."/>
            <person name="Daghino S."/>
            <person name="Barry K."/>
            <person name="Choi C."/>
            <person name="Cichocki N."/>
            <person name="Clum A."/>
            <person name="Copeland A."/>
            <person name="Hainaut M."/>
            <person name="Haridas S."/>
            <person name="Labutti K."/>
            <person name="Lindquist E."/>
            <person name="Lipzen A."/>
            <person name="Khouja H.-R."/>
            <person name="Murat C."/>
            <person name="Ohm R."/>
            <person name="Olson A."/>
            <person name="Spatafora J."/>
            <person name="Veneault-Fourrey C."/>
            <person name="Henrissat B."/>
            <person name="Grigoriev I."/>
            <person name="Martin F."/>
            <person name="Perotto S."/>
        </authorList>
    </citation>
    <scope>NUCLEOTIDE SEQUENCE [LARGE SCALE GENOMIC DNA]</scope>
    <source>
        <strain evidence="5 6">E</strain>
    </source>
</reference>
<dbReference type="PRINTS" id="PR00080">
    <property type="entry name" value="SDRFAMILY"/>
</dbReference>
<dbReference type="Pfam" id="PF00106">
    <property type="entry name" value="adh_short"/>
    <property type="match status" value="1"/>
</dbReference>
<sequence>MSKTWLITGCSSGFGSEMVQQALARGDTVIATARNPAKLSHLAALGATTLALDVTASDEIIEGVIASAIKKHGHIDILVNNAGAVLEGAIEETSDEEAKTSFSVNYFGTLAVMRAVLPYMRERKSGVIAAMGSIGGWHGTVGCGVYCSAKAALVPVFEALRSEIKHLGIEVTVIEPGYFRTDLLAAGNKVVAKKVIDDLKPAMEPLREAFKNYNHNQPGNPVKGSALIIEALTGTGRCEGKKLPLRLGLGSDYVKGVEEVMERERNDLAEWRELSLSTDF</sequence>
<accession>A0A2J6T3E2</accession>
<dbReference type="STRING" id="1095630.A0A2J6T3E2"/>
<dbReference type="GeneID" id="36586349"/>
<dbReference type="InterPro" id="IPR020904">
    <property type="entry name" value="Sc_DH/Rdtase_CS"/>
</dbReference>
<dbReference type="AlphaFoldDB" id="A0A2J6T3E2"/>
<dbReference type="Proteomes" id="UP000235371">
    <property type="component" value="Unassembled WGS sequence"/>
</dbReference>
<evidence type="ECO:0000256" key="2">
    <source>
        <dbReference type="ARBA" id="ARBA00022857"/>
    </source>
</evidence>
<dbReference type="EMBL" id="KZ613846">
    <property type="protein sequence ID" value="PMD57545.1"/>
    <property type="molecule type" value="Genomic_DNA"/>
</dbReference>
<comment type="similarity">
    <text evidence="1 4">Belongs to the short-chain dehydrogenases/reductases (SDR) family.</text>
</comment>
<keyword evidence="6" id="KW-1185">Reference proteome</keyword>
<evidence type="ECO:0000313" key="6">
    <source>
        <dbReference type="Proteomes" id="UP000235371"/>
    </source>
</evidence>
<evidence type="ECO:0000256" key="1">
    <source>
        <dbReference type="ARBA" id="ARBA00006484"/>
    </source>
</evidence>
<dbReference type="InParanoid" id="A0A2J6T3E2"/>
<dbReference type="GO" id="GO:0016491">
    <property type="term" value="F:oxidoreductase activity"/>
    <property type="evidence" value="ECO:0007669"/>
    <property type="project" value="UniProtKB-KW"/>
</dbReference>
<name>A0A2J6T3E2_9HELO</name>
<dbReference type="PANTHER" id="PTHR43976">
    <property type="entry name" value="SHORT CHAIN DEHYDROGENASE"/>
    <property type="match status" value="1"/>
</dbReference>
<keyword evidence="2" id="KW-0521">NADP</keyword>
<dbReference type="Gene3D" id="3.40.50.720">
    <property type="entry name" value="NAD(P)-binding Rossmann-like Domain"/>
    <property type="match status" value="1"/>
</dbReference>
<dbReference type="InterPro" id="IPR051911">
    <property type="entry name" value="SDR_oxidoreductase"/>
</dbReference>
<dbReference type="CDD" id="cd05374">
    <property type="entry name" value="17beta-HSD-like_SDR_c"/>
    <property type="match status" value="1"/>
</dbReference>
<gene>
    <name evidence="5" type="ORF">K444DRAFT_592932</name>
</gene>
<dbReference type="PANTHER" id="PTHR43976:SF16">
    <property type="entry name" value="SHORT-CHAIN DEHYDROGENASE_REDUCTASE FAMILY PROTEIN"/>
    <property type="match status" value="1"/>
</dbReference>
<proteinExistence type="inferred from homology"/>
<evidence type="ECO:0000256" key="3">
    <source>
        <dbReference type="ARBA" id="ARBA00023002"/>
    </source>
</evidence>
<dbReference type="SUPFAM" id="SSF51735">
    <property type="entry name" value="NAD(P)-binding Rossmann-fold domains"/>
    <property type="match status" value="1"/>
</dbReference>
<dbReference type="RefSeq" id="XP_024734449.1">
    <property type="nucleotide sequence ID" value="XM_024878272.1"/>
</dbReference>
<dbReference type="InterPro" id="IPR036291">
    <property type="entry name" value="NAD(P)-bd_dom_sf"/>
</dbReference>
<dbReference type="InterPro" id="IPR002347">
    <property type="entry name" value="SDR_fam"/>
</dbReference>
<keyword evidence="3" id="KW-0560">Oxidoreductase</keyword>
<evidence type="ECO:0000313" key="5">
    <source>
        <dbReference type="EMBL" id="PMD57545.1"/>
    </source>
</evidence>
<protein>
    <submittedName>
        <fullName evidence="5">3-oxoacyl-reductase</fullName>
    </submittedName>
</protein>
<organism evidence="5 6">
    <name type="scientific">Hyaloscypha bicolor E</name>
    <dbReference type="NCBI Taxonomy" id="1095630"/>
    <lineage>
        <taxon>Eukaryota</taxon>
        <taxon>Fungi</taxon>
        <taxon>Dikarya</taxon>
        <taxon>Ascomycota</taxon>
        <taxon>Pezizomycotina</taxon>
        <taxon>Leotiomycetes</taxon>
        <taxon>Helotiales</taxon>
        <taxon>Hyaloscyphaceae</taxon>
        <taxon>Hyaloscypha</taxon>
        <taxon>Hyaloscypha bicolor</taxon>
    </lineage>
</organism>
<evidence type="ECO:0000256" key="4">
    <source>
        <dbReference type="RuleBase" id="RU000363"/>
    </source>
</evidence>
<dbReference type="PRINTS" id="PR00081">
    <property type="entry name" value="GDHRDH"/>
</dbReference>
<dbReference type="OrthoDB" id="1274115at2759"/>
<dbReference type="PROSITE" id="PS00061">
    <property type="entry name" value="ADH_SHORT"/>
    <property type="match status" value="1"/>
</dbReference>